<dbReference type="EMBL" id="BPQB01000084">
    <property type="protein sequence ID" value="GJE98236.1"/>
    <property type="molecule type" value="Genomic_DNA"/>
</dbReference>
<dbReference type="AlphaFoldDB" id="A0A9P3GP15"/>
<evidence type="ECO:0000313" key="8">
    <source>
        <dbReference type="Proteomes" id="UP000703269"/>
    </source>
</evidence>
<gene>
    <name evidence="7" type="ORF">PsYK624_144620</name>
</gene>
<evidence type="ECO:0000256" key="6">
    <source>
        <dbReference type="RuleBase" id="RU003909"/>
    </source>
</evidence>
<reference evidence="7 8" key="1">
    <citation type="submission" date="2021-08" db="EMBL/GenBank/DDBJ databases">
        <title>Draft Genome Sequence of Phanerochaete sordida strain YK-624.</title>
        <authorList>
            <person name="Mori T."/>
            <person name="Dohra H."/>
            <person name="Suzuki T."/>
            <person name="Kawagishi H."/>
            <person name="Hirai H."/>
        </authorList>
    </citation>
    <scope>NUCLEOTIDE SEQUENCE [LARGE SCALE GENOMIC DNA]</scope>
    <source>
        <strain evidence="7 8">YK-624</strain>
    </source>
</reference>
<evidence type="ECO:0000256" key="4">
    <source>
        <dbReference type="ARBA" id="ARBA00023203"/>
    </source>
</evidence>
<dbReference type="OrthoDB" id="421374at2759"/>
<comment type="caution">
    <text evidence="7">The sequence shown here is derived from an EMBL/GenBank/DDBJ whole genome shotgun (WGS) entry which is preliminary data.</text>
</comment>
<dbReference type="InterPro" id="IPR027310">
    <property type="entry name" value="Profilin_CS"/>
</dbReference>
<evidence type="ECO:0000256" key="3">
    <source>
        <dbReference type="ARBA" id="ARBA00022490"/>
    </source>
</evidence>
<proteinExistence type="inferred from homology"/>
<dbReference type="InterPro" id="IPR036140">
    <property type="entry name" value="PFN_sf"/>
</dbReference>
<dbReference type="InterPro" id="IPR005455">
    <property type="entry name" value="PFN_euk"/>
</dbReference>
<dbReference type="PROSITE" id="PS00414">
    <property type="entry name" value="PROFILIN"/>
    <property type="match status" value="1"/>
</dbReference>
<sequence length="126" mass="13186">MSWQAYVDTNLVGTGKVAQAAILGQQGGVWAQSAGFNLSADEQKAVVGAHANIDTVRASGIRLNGKKYFTLNADENSIQGKMGGDGCIIVKTKQAILVAVYTAPTQQVEANLIVQGLADYLIGVGY</sequence>
<keyword evidence="4 6" id="KW-0009">Actin-binding</keyword>
<evidence type="ECO:0000256" key="2">
    <source>
        <dbReference type="ARBA" id="ARBA00010058"/>
    </source>
</evidence>
<evidence type="ECO:0000256" key="5">
    <source>
        <dbReference type="ARBA" id="ARBA00023212"/>
    </source>
</evidence>
<dbReference type="SUPFAM" id="SSF55770">
    <property type="entry name" value="Profilin (actin-binding protein)"/>
    <property type="match status" value="1"/>
</dbReference>
<dbReference type="GO" id="GO:0005856">
    <property type="term" value="C:cytoskeleton"/>
    <property type="evidence" value="ECO:0007669"/>
    <property type="project" value="UniProtKB-SubCell"/>
</dbReference>
<name>A0A9P3GP15_9APHY</name>
<dbReference type="PRINTS" id="PR01640">
    <property type="entry name" value="PROFILINPLNT"/>
</dbReference>
<dbReference type="CDD" id="cd00148">
    <property type="entry name" value="PROF"/>
    <property type="match status" value="1"/>
</dbReference>
<comment type="similarity">
    <text evidence="2 6">Belongs to the profilin family.</text>
</comment>
<dbReference type="PANTHER" id="PTHR11604:SF0">
    <property type="entry name" value="PROFILIN"/>
    <property type="match status" value="1"/>
</dbReference>
<organism evidence="7 8">
    <name type="scientific">Phanerochaete sordida</name>
    <dbReference type="NCBI Taxonomy" id="48140"/>
    <lineage>
        <taxon>Eukaryota</taxon>
        <taxon>Fungi</taxon>
        <taxon>Dikarya</taxon>
        <taxon>Basidiomycota</taxon>
        <taxon>Agaricomycotina</taxon>
        <taxon>Agaricomycetes</taxon>
        <taxon>Polyporales</taxon>
        <taxon>Phanerochaetaceae</taxon>
        <taxon>Phanerochaete</taxon>
    </lineage>
</organism>
<accession>A0A9P3GP15</accession>
<evidence type="ECO:0000313" key="7">
    <source>
        <dbReference type="EMBL" id="GJE98236.1"/>
    </source>
</evidence>
<dbReference type="GO" id="GO:0003785">
    <property type="term" value="F:actin monomer binding"/>
    <property type="evidence" value="ECO:0007669"/>
    <property type="project" value="TreeGrafter"/>
</dbReference>
<dbReference type="Gene3D" id="3.30.450.30">
    <property type="entry name" value="Dynein light chain 2a, cytoplasmic"/>
    <property type="match status" value="1"/>
</dbReference>
<dbReference type="Proteomes" id="UP000703269">
    <property type="component" value="Unassembled WGS sequence"/>
</dbReference>
<comment type="subcellular location">
    <subcellularLocation>
        <location evidence="1">Cytoplasm</location>
        <location evidence="1">Cytoskeleton</location>
    </subcellularLocation>
</comment>
<dbReference type="SMART" id="SM00392">
    <property type="entry name" value="PROF"/>
    <property type="match status" value="1"/>
</dbReference>
<dbReference type="Pfam" id="PF00235">
    <property type="entry name" value="Profilin"/>
    <property type="match status" value="1"/>
</dbReference>
<evidence type="ECO:0000256" key="1">
    <source>
        <dbReference type="ARBA" id="ARBA00004245"/>
    </source>
</evidence>
<keyword evidence="8" id="KW-1185">Reference proteome</keyword>
<dbReference type="PANTHER" id="PTHR11604">
    <property type="entry name" value="PROFILIN"/>
    <property type="match status" value="1"/>
</dbReference>
<dbReference type="InterPro" id="IPR048278">
    <property type="entry name" value="PFN"/>
</dbReference>
<keyword evidence="3" id="KW-0963">Cytoplasm</keyword>
<protein>
    <recommendedName>
        <fullName evidence="6">Profilin</fullName>
    </recommendedName>
</protein>
<dbReference type="FunFam" id="3.30.450.30:FF:000001">
    <property type="entry name" value="Profilin"/>
    <property type="match status" value="1"/>
</dbReference>
<dbReference type="GO" id="GO:0005938">
    <property type="term" value="C:cell cortex"/>
    <property type="evidence" value="ECO:0007669"/>
    <property type="project" value="TreeGrafter"/>
</dbReference>
<keyword evidence="5" id="KW-0206">Cytoskeleton</keyword>